<gene>
    <name evidence="1" type="ORF">METZ01_LOCUS416141</name>
</gene>
<organism evidence="1">
    <name type="scientific">marine metagenome</name>
    <dbReference type="NCBI Taxonomy" id="408172"/>
    <lineage>
        <taxon>unclassified sequences</taxon>
        <taxon>metagenomes</taxon>
        <taxon>ecological metagenomes</taxon>
    </lineage>
</organism>
<protein>
    <recommendedName>
        <fullName evidence="2">PLAT domain-containing protein</fullName>
    </recommendedName>
</protein>
<feature type="non-terminal residue" evidence="1">
    <location>
        <position position="70"/>
    </location>
</feature>
<proteinExistence type="predicted"/>
<accession>A0A382WWM3</accession>
<dbReference type="AlphaFoldDB" id="A0A382WWM3"/>
<dbReference type="EMBL" id="UINC01163144">
    <property type="protein sequence ID" value="SVD63287.1"/>
    <property type="molecule type" value="Genomic_DNA"/>
</dbReference>
<evidence type="ECO:0000313" key="1">
    <source>
        <dbReference type="EMBL" id="SVD63287.1"/>
    </source>
</evidence>
<reference evidence="1" key="1">
    <citation type="submission" date="2018-05" db="EMBL/GenBank/DDBJ databases">
        <authorList>
            <person name="Lanie J.A."/>
            <person name="Ng W.-L."/>
            <person name="Kazmierczak K.M."/>
            <person name="Andrzejewski T.M."/>
            <person name="Davidsen T.M."/>
            <person name="Wayne K.J."/>
            <person name="Tettelin H."/>
            <person name="Glass J.I."/>
            <person name="Rusch D."/>
            <person name="Podicherti R."/>
            <person name="Tsui H.-C.T."/>
            <person name="Winkler M.E."/>
        </authorList>
    </citation>
    <scope>NUCLEOTIDE SEQUENCE</scope>
</reference>
<name>A0A382WWM3_9ZZZZ</name>
<evidence type="ECO:0008006" key="2">
    <source>
        <dbReference type="Google" id="ProtNLM"/>
    </source>
</evidence>
<sequence>MKIQLRTVSVSPSSGPVGEKINVSMSQLFSDTLYLIGFGALGGNQEILAEVTTDIEGGFEETVTVPLWAQ</sequence>